<keyword evidence="3" id="KW-0732">Signal</keyword>
<dbReference type="InterPro" id="IPR046112">
    <property type="entry name" value="DUF6049"/>
</dbReference>
<protein>
    <recommendedName>
        <fullName evidence="6">2-oxoglutarate dehydrogenase</fullName>
    </recommendedName>
</protein>
<dbReference type="Pfam" id="PF19516">
    <property type="entry name" value="DUF6049"/>
    <property type="match status" value="1"/>
</dbReference>
<reference evidence="4 5" key="1">
    <citation type="submission" date="2018-10" db="EMBL/GenBank/DDBJ databases">
        <authorList>
            <person name="Li J."/>
        </authorList>
    </citation>
    <scope>NUCLEOTIDE SEQUENCE [LARGE SCALE GENOMIC DNA]</scope>
    <source>
        <strain evidence="4 5">ZD1-4</strain>
    </source>
</reference>
<keyword evidence="5" id="KW-1185">Reference proteome</keyword>
<evidence type="ECO:0000256" key="3">
    <source>
        <dbReference type="SAM" id="SignalP"/>
    </source>
</evidence>
<comment type="caution">
    <text evidence="4">The sequence shown here is derived from an EMBL/GenBank/DDBJ whole genome shotgun (WGS) entry which is preliminary data.</text>
</comment>
<feature type="region of interest" description="Disordered" evidence="1">
    <location>
        <begin position="304"/>
        <end position="336"/>
    </location>
</feature>
<organism evidence="4 5">
    <name type="scientific">Mycetocola zhadangensis</name>
    <dbReference type="NCBI Taxonomy" id="1164595"/>
    <lineage>
        <taxon>Bacteria</taxon>
        <taxon>Bacillati</taxon>
        <taxon>Actinomycetota</taxon>
        <taxon>Actinomycetes</taxon>
        <taxon>Micrococcales</taxon>
        <taxon>Microbacteriaceae</taxon>
        <taxon>Mycetocola</taxon>
    </lineage>
</organism>
<keyword evidence="2" id="KW-1133">Transmembrane helix</keyword>
<evidence type="ECO:0000256" key="1">
    <source>
        <dbReference type="SAM" id="MobiDB-lite"/>
    </source>
</evidence>
<dbReference type="Proteomes" id="UP000282460">
    <property type="component" value="Unassembled WGS sequence"/>
</dbReference>
<feature type="chain" id="PRO_5038709570" description="2-oxoglutarate dehydrogenase" evidence="3">
    <location>
        <begin position="32"/>
        <end position="716"/>
    </location>
</feature>
<feature type="signal peptide" evidence="3">
    <location>
        <begin position="1"/>
        <end position="31"/>
    </location>
</feature>
<evidence type="ECO:0000313" key="4">
    <source>
        <dbReference type="EMBL" id="RLQ84068.1"/>
    </source>
</evidence>
<evidence type="ECO:0000313" key="5">
    <source>
        <dbReference type="Proteomes" id="UP000282460"/>
    </source>
</evidence>
<sequence length="716" mass="73879">MTQNRLPLTLRALLATAVGLLSLGTVPAASALENQTTAVPVVASKADPLDDVSVSIRQSASFLGAGASMAMTVTVENLTESFVPEGTLAIQTDDRPITSRADLGEWFDLATTSKTDHTVAAVPVPALDPGASYTLTPIEVTAESLGLPATGGTYPLDAIFTSAETVIESRDTVVYSPDASATPLGIAVVMPITAPVGTSGLLSAEALEIYTSPTGVLTKQLDGVLDRPVALGIDPMLIASIRALGDAAPASAIGWLDRLSRATNETFPLQFADADPSVQSQAGIPALLSPTSLLYGLNPDNFVGEADAADGTPGEEPTPGESPSPSPTPGTNEPTLPTLAELTAWEYTTSGVVWPTDDTVMATDLPVFAASGATSTIVSSNNVAFSEPYTSGAAANVGDAALIVSDAAASDALRAAVTAISADAQQNALADLAAQLMVVGSERGAPQRDLVLTLDRGWPPTAARLSEALSALATLPGVVSTSLSAASTAVPSAVTIIDRAQDAARTSTATRLSAREAELTSFATVLDDPTLLTGRERAEILALLATSWRDDTEDWTKAVVDHDKQTTNTLASVSITATTQINMVSNQTSLPFSVRNDFNLPVTVVLQASTSSLKLSVDSAVTQTIPANSRETVRVPVQARLGNGDVSVRVQLYSPQNVMVGGSVQVPVSVRADWEGIGATLIVALIAALFLGGLIRTIRKRRLSKVEPSPAESVND</sequence>
<evidence type="ECO:0000256" key="2">
    <source>
        <dbReference type="SAM" id="Phobius"/>
    </source>
</evidence>
<name>A0A3L7J0Q6_9MICO</name>
<gene>
    <name evidence="4" type="ORF">D9V28_07440</name>
</gene>
<dbReference type="RefSeq" id="WP_121659112.1">
    <property type="nucleotide sequence ID" value="NZ_BMEK01000002.1"/>
</dbReference>
<keyword evidence="2" id="KW-0812">Transmembrane</keyword>
<dbReference type="EMBL" id="RCWJ01000002">
    <property type="protein sequence ID" value="RLQ84068.1"/>
    <property type="molecule type" value="Genomic_DNA"/>
</dbReference>
<dbReference type="AlphaFoldDB" id="A0A3L7J0Q6"/>
<accession>A0A3L7J0Q6</accession>
<feature type="transmembrane region" description="Helical" evidence="2">
    <location>
        <begin position="676"/>
        <end position="695"/>
    </location>
</feature>
<keyword evidence="2" id="KW-0472">Membrane</keyword>
<dbReference type="OrthoDB" id="4985746at2"/>
<proteinExistence type="predicted"/>
<evidence type="ECO:0008006" key="6">
    <source>
        <dbReference type="Google" id="ProtNLM"/>
    </source>
</evidence>